<evidence type="ECO:0000313" key="3">
    <source>
        <dbReference type="Proteomes" id="UP000002028"/>
    </source>
</evidence>
<organism evidence="2 3">
    <name type="scientific">Spirosoma linguale (strain ATCC 33905 / DSM 74 / LMG 10896 / Claus 1)</name>
    <dbReference type="NCBI Taxonomy" id="504472"/>
    <lineage>
        <taxon>Bacteria</taxon>
        <taxon>Pseudomonadati</taxon>
        <taxon>Bacteroidota</taxon>
        <taxon>Cytophagia</taxon>
        <taxon>Cytophagales</taxon>
        <taxon>Cytophagaceae</taxon>
        <taxon>Spirosoma</taxon>
    </lineage>
</organism>
<gene>
    <name evidence="2" type="ordered locus">Slin_3558</name>
</gene>
<dbReference type="STRING" id="504472.Slin_3558"/>
<dbReference type="EMBL" id="CP001769">
    <property type="protein sequence ID" value="ADB39565.1"/>
    <property type="molecule type" value="Genomic_DNA"/>
</dbReference>
<reference evidence="2 3" key="1">
    <citation type="journal article" date="2010" name="Stand. Genomic Sci.">
        <title>Complete genome sequence of Spirosoma linguale type strain (1).</title>
        <authorList>
            <person name="Lail K."/>
            <person name="Sikorski J."/>
            <person name="Saunders E."/>
            <person name="Lapidus A."/>
            <person name="Glavina Del Rio T."/>
            <person name="Copeland A."/>
            <person name="Tice H."/>
            <person name="Cheng J.-F."/>
            <person name="Lucas S."/>
            <person name="Nolan M."/>
            <person name="Bruce D."/>
            <person name="Goodwin L."/>
            <person name="Pitluck S."/>
            <person name="Ivanova N."/>
            <person name="Mavromatis K."/>
            <person name="Ovchinnikova G."/>
            <person name="Pati A."/>
            <person name="Chen A."/>
            <person name="Palaniappan K."/>
            <person name="Land M."/>
            <person name="Hauser L."/>
            <person name="Chang Y.-J."/>
            <person name="Jeffries C.D."/>
            <person name="Chain P."/>
            <person name="Brettin T."/>
            <person name="Detter J.C."/>
            <person name="Schuetze A."/>
            <person name="Rohde M."/>
            <person name="Tindall B.J."/>
            <person name="Goeker M."/>
            <person name="Bristow J."/>
            <person name="Eisen J.A."/>
            <person name="Markowitz V."/>
            <person name="Hugenholtz P."/>
            <person name="Kyrpides N.C."/>
            <person name="Klenk H.-P."/>
            <person name="Chen F."/>
        </authorList>
    </citation>
    <scope>NUCLEOTIDE SEQUENCE [LARGE SCALE GENOMIC DNA]</scope>
    <source>
        <strain evidence="3">ATCC 33905 / DSM 74 / LMG 10896 / Claus 1</strain>
    </source>
</reference>
<feature type="transmembrane region" description="Helical" evidence="1">
    <location>
        <begin position="6"/>
        <end position="25"/>
    </location>
</feature>
<dbReference type="eggNOG" id="COG3198">
    <property type="taxonomic scope" value="Bacteria"/>
</dbReference>
<evidence type="ECO:0000313" key="2">
    <source>
        <dbReference type="EMBL" id="ADB39565.1"/>
    </source>
</evidence>
<keyword evidence="3" id="KW-1185">Reference proteome</keyword>
<proteinExistence type="predicted"/>
<keyword evidence="1" id="KW-0812">Transmembrane</keyword>
<protein>
    <submittedName>
        <fullName evidence="2">FixH family protein</fullName>
    </submittedName>
</protein>
<keyword evidence="1" id="KW-1133">Transmembrane helix</keyword>
<dbReference type="AlphaFoldDB" id="D2QQD2"/>
<dbReference type="Proteomes" id="UP000002028">
    <property type="component" value="Chromosome"/>
</dbReference>
<dbReference type="KEGG" id="sli:Slin_3558"/>
<name>D2QQD2_SPILD</name>
<accession>D2QQD2</accession>
<evidence type="ECO:0000256" key="1">
    <source>
        <dbReference type="SAM" id="Phobius"/>
    </source>
</evidence>
<dbReference type="RefSeq" id="WP_012928086.1">
    <property type="nucleotide sequence ID" value="NC_013730.1"/>
</dbReference>
<sequence length="143" mass="16795">MNWGKAIILVFVLFAGFIGTMVVRMSRQTIDLVRDDYYQDEMAYQQQIDRVANAREFDPATYIQYQTESQQVKLRLPDSLQRGTLTLYCPADRKQDVRLPLTASTQVITVVPMQKRQRGLWRAQLAWSDGKREYYTERELILP</sequence>
<keyword evidence="1" id="KW-0472">Membrane</keyword>
<dbReference type="Pfam" id="PF05751">
    <property type="entry name" value="FixH"/>
    <property type="match status" value="1"/>
</dbReference>
<dbReference type="HOGENOM" id="CLU_142165_0_0_10"/>
<dbReference type="InterPro" id="IPR008620">
    <property type="entry name" value="FixH"/>
</dbReference>